<gene>
    <name evidence="2" type="ORF">LPMP_340320</name>
</gene>
<organism evidence="2 3">
    <name type="scientific">Leishmania panamensis</name>
    <dbReference type="NCBI Taxonomy" id="5679"/>
    <lineage>
        <taxon>Eukaryota</taxon>
        <taxon>Discoba</taxon>
        <taxon>Euglenozoa</taxon>
        <taxon>Kinetoplastea</taxon>
        <taxon>Metakinetoplastina</taxon>
        <taxon>Trypanosomatida</taxon>
        <taxon>Trypanosomatidae</taxon>
        <taxon>Leishmaniinae</taxon>
        <taxon>Leishmania</taxon>
        <taxon>Leishmania guyanensis species complex</taxon>
    </lineage>
</organism>
<keyword evidence="3" id="KW-1185">Reference proteome</keyword>
<dbReference type="EMBL" id="CP009403">
    <property type="protein sequence ID" value="AIO01661.1"/>
    <property type="molecule type" value="Genomic_DNA"/>
</dbReference>
<dbReference type="GeneID" id="22578536"/>
<protein>
    <submittedName>
        <fullName evidence="2">SAM-dependent methyltransferase, putative</fullName>
    </submittedName>
</protein>
<dbReference type="KEGG" id="lpan:LPMP_340320"/>
<name>A0A088S0F9_LEIPA</name>
<keyword evidence="2" id="KW-0808">Transferase</keyword>
<evidence type="ECO:0000313" key="2">
    <source>
        <dbReference type="EMBL" id="AIO01661.1"/>
    </source>
</evidence>
<evidence type="ECO:0000256" key="1">
    <source>
        <dbReference type="SAM" id="Phobius"/>
    </source>
</evidence>
<keyword evidence="1" id="KW-0812">Transmembrane</keyword>
<accession>A0A088S0F9</accession>
<dbReference type="eggNOG" id="ENOG502QUFF">
    <property type="taxonomic scope" value="Eukaryota"/>
</dbReference>
<dbReference type="Proteomes" id="UP000063063">
    <property type="component" value="Chromosome 34"/>
</dbReference>
<dbReference type="RefSeq" id="XP_010702461.1">
    <property type="nucleotide sequence ID" value="XM_010704159.1"/>
</dbReference>
<dbReference type="InterPro" id="IPR029063">
    <property type="entry name" value="SAM-dependent_MTases_sf"/>
</dbReference>
<keyword evidence="1" id="KW-1133">Transmembrane helix</keyword>
<dbReference type="Gene3D" id="3.40.50.150">
    <property type="entry name" value="Vaccinia Virus protein VP39"/>
    <property type="match status" value="1"/>
</dbReference>
<evidence type="ECO:0000313" key="3">
    <source>
        <dbReference type="Proteomes" id="UP000063063"/>
    </source>
</evidence>
<dbReference type="VEuPathDB" id="TriTrypDB:LPAL13_340008300"/>
<keyword evidence="2" id="KW-0489">Methyltransferase</keyword>
<reference evidence="2 3" key="1">
    <citation type="journal article" date="2015" name="Sci. Rep.">
        <title>The genome of Leishmania panamensis: insights into genomics of the L. (Viannia) subgenus.</title>
        <authorList>
            <person name="Llanes A."/>
            <person name="Restrepo C.M."/>
            <person name="Vecchio G.D."/>
            <person name="Anguizola F.J."/>
            <person name="Lleonart R."/>
        </authorList>
    </citation>
    <scope>NUCLEOTIDE SEQUENCE [LARGE SCALE GENOMIC DNA]</scope>
    <source>
        <strain evidence="2 3">MHOM/PA/94/PSC-1</strain>
    </source>
</reference>
<proteinExistence type="predicted"/>
<dbReference type="OrthoDB" id="411785at2759"/>
<dbReference type="SUPFAM" id="SSF53335">
    <property type="entry name" value="S-adenosyl-L-methionine-dependent methyltransferases"/>
    <property type="match status" value="1"/>
</dbReference>
<keyword evidence="1" id="KW-0472">Membrane</keyword>
<feature type="transmembrane region" description="Helical" evidence="1">
    <location>
        <begin position="6"/>
        <end position="31"/>
    </location>
</feature>
<dbReference type="VEuPathDB" id="TriTrypDB:LPMP_340320"/>
<dbReference type="AlphaFoldDB" id="A0A088S0F9"/>
<sequence>MSTWFFRVPYLHVCTACFFGGGIVLLGSGLWDFKRSRRNAVPVFNSAAVVKTEESARYPCESIKGFDVVVRSFYVPVAANTDSGSQAPGLSLLAHLQRLVGLFSNEKHRIDSADPNNTAAAAQSVRWVVRDAKDSEGGVGPRLISASYWPPDTSKYAALVLEPSARSSGDSSAVLPAPPRSLLRQLADGATYQSLSRCNPRSTLLDMACEADPAYLGAPYLRVLLSGFLLLPTTLSRLNVAVLGVGGGSLPLFLQQYFAPRIHSCDLVDVEPMCIKAAVEQLGMKELLNTMTLQREGGGVHYYIEDAVKYLSHRVGEADRRTEWPWQGGSGRVARSGKGAAASPHHGTSVFHDAVQPTATASLATSAKRQRQLDLLFVDLFVGSELDRAVTSHEFLRLCRSSLSPYGVVAFNLPTADRPFVQRCNEVFGTHNVYRIPVPASSNEVVLARGGAESRGTMADAPHLSHRHMFRRAQELTAQYRLPYDLANHYPFWWRLW</sequence>